<dbReference type="Proteomes" id="UP001500604">
    <property type="component" value="Unassembled WGS sequence"/>
</dbReference>
<comment type="subunit">
    <text evidence="9">This enzyme consists of two polypeptide chains, which are synthesized in precursor form from a single polypeptide.</text>
</comment>
<sequence>MVPEEGAGATSQERVRASEFMVAAANPHAVKAGYEILREGGSAVDAMIAVQLVLNLVEPQSSGIGGGAFVVYYDSDTGQLSSWDGRETAPQAVTADLFLDKKGKPLSFYDAVVGGRSVATPGTLKLMHNLHERYGKLDWEMLFQPAIRLAQDGFRVSQRLAALIAKDENRLRRYPVTATYFFPGGEALKEGDLLTNVIFANTLSLIAEKGIEPFYTGEIGRDIVAAVRSVIDNPGVLSREDLANYQVWEREPVCIDYRGDAVCGMGPPSSGGLTVGQILGMLEPFNLTELGAENPESWRLIGDASRLAFADRGHYLADADFVTLPEGLLDNDYLRQRSELLNTKRALTNVKPGTPPGKINLQRAKDESIELPSTTHLSIVDAEGNVVSMTSTIENAFGSRLMVRGFLLNNEMTDFSFLPSKDGKPVANRIEPGKRPRSSMAPTVVMRDDKPYLVVGSPGGSRIIGYVAKTLIAHLDWQMPIDEAIQLPHLINRFGPYDLEAGTAAEKLATSLKAMGYQVNLRDLNSGLHGIVITEKGLEGAADTRREGAVMGD</sequence>
<evidence type="ECO:0000256" key="7">
    <source>
        <dbReference type="ARBA" id="ARBA00023315"/>
    </source>
</evidence>
<comment type="caution">
    <text evidence="10">The sequence shown here is derived from an EMBL/GenBank/DDBJ whole genome shotgun (WGS) entry which is preliminary data.</text>
</comment>
<evidence type="ECO:0000256" key="9">
    <source>
        <dbReference type="RuleBase" id="RU368036"/>
    </source>
</evidence>
<comment type="catalytic activity">
    <reaction evidence="1 9">
        <text>an S-substituted glutathione + H2O = an S-substituted L-cysteinylglycine + L-glutamate</text>
        <dbReference type="Rhea" id="RHEA:59468"/>
        <dbReference type="ChEBI" id="CHEBI:15377"/>
        <dbReference type="ChEBI" id="CHEBI:29985"/>
        <dbReference type="ChEBI" id="CHEBI:90779"/>
        <dbReference type="ChEBI" id="CHEBI:143103"/>
        <dbReference type="EC" id="3.4.19.13"/>
    </reaction>
</comment>
<evidence type="ECO:0000256" key="4">
    <source>
        <dbReference type="ARBA" id="ARBA00022679"/>
    </source>
</evidence>
<comment type="catalytic activity">
    <reaction evidence="2 9">
        <text>glutathione + H2O = L-cysteinylglycine + L-glutamate</text>
        <dbReference type="Rhea" id="RHEA:28807"/>
        <dbReference type="ChEBI" id="CHEBI:15377"/>
        <dbReference type="ChEBI" id="CHEBI:29985"/>
        <dbReference type="ChEBI" id="CHEBI:57925"/>
        <dbReference type="ChEBI" id="CHEBI:61694"/>
        <dbReference type="EC" id="3.4.19.13"/>
    </reaction>
</comment>
<gene>
    <name evidence="10" type="primary">ggt</name>
    <name evidence="10" type="ORF">GCM10023116_47820</name>
</gene>
<evidence type="ECO:0000256" key="6">
    <source>
        <dbReference type="ARBA" id="ARBA00023145"/>
    </source>
</evidence>
<keyword evidence="6 9" id="KW-0865">Zymogen</keyword>
<dbReference type="InterPro" id="IPR051792">
    <property type="entry name" value="GGT_bact"/>
</dbReference>
<keyword evidence="7 9" id="KW-0012">Acyltransferase</keyword>
<dbReference type="EC" id="2.3.2.2" evidence="9"/>
<keyword evidence="4 9" id="KW-0808">Transferase</keyword>
<accession>A0ABP8V8D2</accession>
<dbReference type="Gene3D" id="3.60.20.40">
    <property type="match status" value="1"/>
</dbReference>
<dbReference type="InterPro" id="IPR029055">
    <property type="entry name" value="Ntn_hydrolases_N"/>
</dbReference>
<comment type="pathway">
    <text evidence="9">Sulfur metabolism; glutathione metabolism.</text>
</comment>
<dbReference type="EC" id="3.4.19.13" evidence="9"/>
<dbReference type="PANTHER" id="PTHR43199">
    <property type="entry name" value="GLUTATHIONE HYDROLASE"/>
    <property type="match status" value="1"/>
</dbReference>
<comment type="PTM">
    <text evidence="9">Cleaved by autocatalysis into a large and a small subunit.</text>
</comment>
<evidence type="ECO:0000256" key="8">
    <source>
        <dbReference type="ARBA" id="ARBA00047417"/>
    </source>
</evidence>
<evidence type="ECO:0000256" key="5">
    <source>
        <dbReference type="ARBA" id="ARBA00022801"/>
    </source>
</evidence>
<keyword evidence="11" id="KW-1185">Reference proteome</keyword>
<organism evidence="10 11">
    <name type="scientific">Kistimonas scapharcae</name>
    <dbReference type="NCBI Taxonomy" id="1036133"/>
    <lineage>
        <taxon>Bacteria</taxon>
        <taxon>Pseudomonadati</taxon>
        <taxon>Pseudomonadota</taxon>
        <taxon>Gammaproteobacteria</taxon>
        <taxon>Oceanospirillales</taxon>
        <taxon>Endozoicomonadaceae</taxon>
        <taxon>Kistimonas</taxon>
    </lineage>
</organism>
<evidence type="ECO:0000313" key="11">
    <source>
        <dbReference type="Proteomes" id="UP001500604"/>
    </source>
</evidence>
<dbReference type="PRINTS" id="PR01210">
    <property type="entry name" value="GGTRANSPTASE"/>
</dbReference>
<dbReference type="Pfam" id="PF01019">
    <property type="entry name" value="G_glu_transpept"/>
    <property type="match status" value="1"/>
</dbReference>
<evidence type="ECO:0000256" key="1">
    <source>
        <dbReference type="ARBA" id="ARBA00001049"/>
    </source>
</evidence>
<dbReference type="InterPro" id="IPR055262">
    <property type="entry name" value="GGT_CS"/>
</dbReference>
<proteinExistence type="inferred from homology"/>
<reference evidence="11" key="1">
    <citation type="journal article" date="2019" name="Int. J. Syst. Evol. Microbiol.">
        <title>The Global Catalogue of Microorganisms (GCM) 10K type strain sequencing project: providing services to taxonomists for standard genome sequencing and annotation.</title>
        <authorList>
            <consortium name="The Broad Institute Genomics Platform"/>
            <consortium name="The Broad Institute Genome Sequencing Center for Infectious Disease"/>
            <person name="Wu L."/>
            <person name="Ma J."/>
        </authorList>
    </citation>
    <scope>NUCLEOTIDE SEQUENCE [LARGE SCALE GENOMIC DNA]</scope>
    <source>
        <strain evidence="11">JCM 17805</strain>
    </source>
</reference>
<evidence type="ECO:0000256" key="2">
    <source>
        <dbReference type="ARBA" id="ARBA00001089"/>
    </source>
</evidence>
<comment type="similarity">
    <text evidence="3 9">Belongs to the gamma-glutamyltransferase family.</text>
</comment>
<comment type="catalytic activity">
    <reaction evidence="8 9">
        <text>an N-terminal (5-L-glutamyl)-[peptide] + an alpha-amino acid = 5-L-glutamyl amino acid + an N-terminal L-alpha-aminoacyl-[peptide]</text>
        <dbReference type="Rhea" id="RHEA:23904"/>
        <dbReference type="Rhea" id="RHEA-COMP:9780"/>
        <dbReference type="Rhea" id="RHEA-COMP:9795"/>
        <dbReference type="ChEBI" id="CHEBI:77644"/>
        <dbReference type="ChEBI" id="CHEBI:78597"/>
        <dbReference type="ChEBI" id="CHEBI:78599"/>
        <dbReference type="ChEBI" id="CHEBI:78608"/>
        <dbReference type="EC" id="2.3.2.2"/>
    </reaction>
</comment>
<dbReference type="InterPro" id="IPR043138">
    <property type="entry name" value="GGT_lsub"/>
</dbReference>
<name>A0ABP8V8D2_9GAMM</name>
<dbReference type="EMBL" id="BAABFL010000476">
    <property type="protein sequence ID" value="GAA4652498.1"/>
    <property type="molecule type" value="Genomic_DNA"/>
</dbReference>
<dbReference type="PANTHER" id="PTHR43199:SF1">
    <property type="entry name" value="GLUTATHIONE HYDROLASE PROENZYME"/>
    <property type="match status" value="1"/>
</dbReference>
<evidence type="ECO:0000256" key="3">
    <source>
        <dbReference type="ARBA" id="ARBA00009381"/>
    </source>
</evidence>
<dbReference type="NCBIfam" id="TIGR00066">
    <property type="entry name" value="g_glut_trans"/>
    <property type="match status" value="1"/>
</dbReference>
<evidence type="ECO:0000313" key="10">
    <source>
        <dbReference type="EMBL" id="GAA4652498.1"/>
    </source>
</evidence>
<dbReference type="Gene3D" id="1.10.246.130">
    <property type="match status" value="1"/>
</dbReference>
<dbReference type="PROSITE" id="PS00462">
    <property type="entry name" value="G_GLU_TRANSPEPTIDASE"/>
    <property type="match status" value="1"/>
</dbReference>
<dbReference type="InterPro" id="IPR043137">
    <property type="entry name" value="GGT_ssub_C"/>
</dbReference>
<keyword evidence="5 9" id="KW-0378">Hydrolase</keyword>
<dbReference type="SUPFAM" id="SSF56235">
    <property type="entry name" value="N-terminal nucleophile aminohydrolases (Ntn hydrolases)"/>
    <property type="match status" value="1"/>
</dbReference>
<keyword evidence="9" id="KW-0317">Glutathione biosynthesis</keyword>
<protein>
    <recommendedName>
        <fullName evidence="9">Glutathione hydrolase proenzyme</fullName>
        <ecNumber evidence="9">2.3.2.2</ecNumber>
        <ecNumber evidence="9">3.4.19.13</ecNumber>
    </recommendedName>
    <component>
        <recommendedName>
            <fullName evidence="9">Glutathione hydrolase large chain</fullName>
        </recommendedName>
    </component>
    <component>
        <recommendedName>
            <fullName evidence="9">Glutathione hydrolase small chain</fullName>
        </recommendedName>
    </component>
</protein>
<dbReference type="InterPro" id="IPR000101">
    <property type="entry name" value="GGT_peptidase"/>
</dbReference>